<protein>
    <recommendedName>
        <fullName evidence="3">IraD/Gp25-like domain-containing protein</fullName>
    </recommendedName>
</protein>
<reference evidence="1 2" key="1">
    <citation type="submission" date="2016-12" db="EMBL/GenBank/DDBJ databases">
        <authorList>
            <person name="Song W.-J."/>
            <person name="Kurnit D.M."/>
        </authorList>
    </citation>
    <scope>NUCLEOTIDE SEQUENCE [LARGE SCALE GENOMIC DNA]</scope>
    <source>
        <strain evidence="1 2">DSM 12503</strain>
    </source>
</reference>
<dbReference type="SUPFAM" id="SSF160719">
    <property type="entry name" value="gpW/gp25-like"/>
    <property type="match status" value="1"/>
</dbReference>
<evidence type="ECO:0000313" key="2">
    <source>
        <dbReference type="Proteomes" id="UP000184612"/>
    </source>
</evidence>
<gene>
    <name evidence="1" type="ORF">SAMN02745217_02562</name>
</gene>
<evidence type="ECO:0008006" key="3">
    <source>
        <dbReference type="Google" id="ProtNLM"/>
    </source>
</evidence>
<proteinExistence type="predicted"/>
<organism evidence="1 2">
    <name type="scientific">Anaerocolumna xylanovorans DSM 12503</name>
    <dbReference type="NCBI Taxonomy" id="1121345"/>
    <lineage>
        <taxon>Bacteria</taxon>
        <taxon>Bacillati</taxon>
        <taxon>Bacillota</taxon>
        <taxon>Clostridia</taxon>
        <taxon>Lachnospirales</taxon>
        <taxon>Lachnospiraceae</taxon>
        <taxon>Anaerocolumna</taxon>
    </lineage>
</organism>
<evidence type="ECO:0000313" key="1">
    <source>
        <dbReference type="EMBL" id="SHO50062.1"/>
    </source>
</evidence>
<name>A0A1M7YBQ0_9FIRM</name>
<dbReference type="EMBL" id="FRFD01000007">
    <property type="protein sequence ID" value="SHO50062.1"/>
    <property type="molecule type" value="Genomic_DNA"/>
</dbReference>
<dbReference type="AlphaFoldDB" id="A0A1M7YBQ0"/>
<sequence>MIVIDGVQIEINGTYERNLRQEILDKVSFLLSCVKGTIPMNRDIGLDPDIISAPSFQAQNLYTISAIELIEEFETRVAVEEIEFTESGTSGNMIPKVVLVYNGE</sequence>
<dbReference type="Proteomes" id="UP000184612">
    <property type="component" value="Unassembled WGS sequence"/>
</dbReference>
<accession>A0A1M7YBQ0</accession>
<dbReference type="STRING" id="1121345.SAMN02745217_02562"/>
<dbReference type="OrthoDB" id="2739807at2"/>
<keyword evidence="2" id="KW-1185">Reference proteome</keyword>
<dbReference type="RefSeq" id="WP_073589250.1">
    <property type="nucleotide sequence ID" value="NZ_FRFD01000007.1"/>
</dbReference>